<name>A0A0J1B8E1_RHOIS</name>
<proteinExistence type="predicted"/>
<accession>A0A0J1B8E1</accession>
<evidence type="ECO:0000313" key="2">
    <source>
        <dbReference type="Proteomes" id="UP000036367"/>
    </source>
</evidence>
<organism evidence="1 2">
    <name type="scientific">Rhodopirellula islandica</name>
    <dbReference type="NCBI Taxonomy" id="595434"/>
    <lineage>
        <taxon>Bacteria</taxon>
        <taxon>Pseudomonadati</taxon>
        <taxon>Planctomycetota</taxon>
        <taxon>Planctomycetia</taxon>
        <taxon>Pirellulales</taxon>
        <taxon>Pirellulaceae</taxon>
        <taxon>Rhodopirellula</taxon>
    </lineage>
</organism>
<protein>
    <submittedName>
        <fullName evidence="1">Uncharacterized protein</fullName>
    </submittedName>
</protein>
<dbReference type="Proteomes" id="UP000036367">
    <property type="component" value="Unassembled WGS sequence"/>
</dbReference>
<reference evidence="1" key="1">
    <citation type="submission" date="2015-05" db="EMBL/GenBank/DDBJ databases">
        <title>Permanent draft genome of Rhodopirellula islandicus K833.</title>
        <authorList>
            <person name="Kizina J."/>
            <person name="Richter M."/>
            <person name="Glockner F.O."/>
            <person name="Harder J."/>
        </authorList>
    </citation>
    <scope>NUCLEOTIDE SEQUENCE [LARGE SCALE GENOMIC DNA]</scope>
    <source>
        <strain evidence="1">K833</strain>
    </source>
</reference>
<sequence>MFTGSLGLELESTFSTAQSCTIPHQPMTIPINVFADPSLPVIVRWAMACENEQRLAFLAL</sequence>
<gene>
    <name evidence="1" type="ORF">RISK_004856</name>
</gene>
<dbReference type="EMBL" id="LECT01000041">
    <property type="protein sequence ID" value="KLU03090.1"/>
    <property type="molecule type" value="Genomic_DNA"/>
</dbReference>
<dbReference type="AlphaFoldDB" id="A0A0J1B8E1"/>
<evidence type="ECO:0000313" key="1">
    <source>
        <dbReference type="EMBL" id="KLU03090.1"/>
    </source>
</evidence>
<keyword evidence="2" id="KW-1185">Reference proteome</keyword>
<dbReference type="STRING" id="595434.RISK_004856"/>
<comment type="caution">
    <text evidence="1">The sequence shown here is derived from an EMBL/GenBank/DDBJ whole genome shotgun (WGS) entry which is preliminary data.</text>
</comment>